<dbReference type="Proteomes" id="UP000257109">
    <property type="component" value="Unassembled WGS sequence"/>
</dbReference>
<dbReference type="EMBL" id="QJKJ01001420">
    <property type="protein sequence ID" value="RDY07667.1"/>
    <property type="molecule type" value="Genomic_DNA"/>
</dbReference>
<evidence type="ECO:0000313" key="1">
    <source>
        <dbReference type="EMBL" id="RDY07667.1"/>
    </source>
</evidence>
<comment type="caution">
    <text evidence="1">The sequence shown here is derived from an EMBL/GenBank/DDBJ whole genome shotgun (WGS) entry which is preliminary data.</text>
</comment>
<sequence>MLVATPDFVFFFQKELGLQNKNIHQHRRSHGCDNKRILNEFGLGKSKKGSITLLEVLENKGDIDWDTSSPKVRKVPIYDIRKSFQSARWVNIDQVVVTIDDLIIDVSNFGYLCSINIELNNWKVTRFPTILNYDSIANINKFISQITFVTHSLISITIFIFLC</sequence>
<dbReference type="AlphaFoldDB" id="A0A371HXY7"/>
<organism evidence="1 2">
    <name type="scientific">Mucuna pruriens</name>
    <name type="common">Velvet bean</name>
    <name type="synonym">Dolichos pruriens</name>
    <dbReference type="NCBI Taxonomy" id="157652"/>
    <lineage>
        <taxon>Eukaryota</taxon>
        <taxon>Viridiplantae</taxon>
        <taxon>Streptophyta</taxon>
        <taxon>Embryophyta</taxon>
        <taxon>Tracheophyta</taxon>
        <taxon>Spermatophyta</taxon>
        <taxon>Magnoliopsida</taxon>
        <taxon>eudicotyledons</taxon>
        <taxon>Gunneridae</taxon>
        <taxon>Pentapetalae</taxon>
        <taxon>rosids</taxon>
        <taxon>fabids</taxon>
        <taxon>Fabales</taxon>
        <taxon>Fabaceae</taxon>
        <taxon>Papilionoideae</taxon>
        <taxon>50 kb inversion clade</taxon>
        <taxon>NPAAA clade</taxon>
        <taxon>indigoferoid/millettioid clade</taxon>
        <taxon>Phaseoleae</taxon>
        <taxon>Mucuna</taxon>
    </lineage>
</organism>
<keyword evidence="2" id="KW-1185">Reference proteome</keyword>
<gene>
    <name evidence="1" type="ORF">CR513_08187</name>
</gene>
<name>A0A371HXY7_MUCPR</name>
<reference evidence="1" key="1">
    <citation type="submission" date="2018-05" db="EMBL/GenBank/DDBJ databases">
        <title>Draft genome of Mucuna pruriens seed.</title>
        <authorList>
            <person name="Nnadi N.E."/>
            <person name="Vos R."/>
            <person name="Hasami M.H."/>
            <person name="Devisetty U.K."/>
            <person name="Aguiy J.C."/>
        </authorList>
    </citation>
    <scope>NUCLEOTIDE SEQUENCE [LARGE SCALE GENOMIC DNA]</scope>
    <source>
        <strain evidence="1">JCA_2017</strain>
    </source>
</reference>
<protein>
    <submittedName>
        <fullName evidence="1">Uncharacterized protein</fullName>
    </submittedName>
</protein>
<evidence type="ECO:0000313" key="2">
    <source>
        <dbReference type="Proteomes" id="UP000257109"/>
    </source>
</evidence>
<feature type="non-terminal residue" evidence="1">
    <location>
        <position position="1"/>
    </location>
</feature>
<proteinExistence type="predicted"/>
<accession>A0A371HXY7</accession>